<feature type="compositionally biased region" description="Low complexity" evidence="2">
    <location>
        <begin position="1599"/>
        <end position="1624"/>
    </location>
</feature>
<dbReference type="VEuPathDB" id="TriTrypDB:LpyrH10_03_5340"/>
<feature type="compositionally biased region" description="Low complexity" evidence="2">
    <location>
        <begin position="995"/>
        <end position="1005"/>
    </location>
</feature>
<feature type="compositionally biased region" description="Polar residues" evidence="2">
    <location>
        <begin position="595"/>
        <end position="604"/>
    </location>
</feature>
<dbReference type="OMA" id="CLNECQW"/>
<feature type="region of interest" description="Disordered" evidence="2">
    <location>
        <begin position="431"/>
        <end position="465"/>
    </location>
</feature>
<feature type="compositionally biased region" description="Polar residues" evidence="2">
    <location>
        <begin position="2199"/>
        <end position="2210"/>
    </location>
</feature>
<feature type="compositionally biased region" description="Polar residues" evidence="2">
    <location>
        <begin position="849"/>
        <end position="864"/>
    </location>
</feature>
<feature type="compositionally biased region" description="Low complexity" evidence="2">
    <location>
        <begin position="2733"/>
        <end position="2747"/>
    </location>
</feature>
<dbReference type="RefSeq" id="XP_015662840.1">
    <property type="nucleotide sequence ID" value="XM_015799362.1"/>
</dbReference>
<feature type="region of interest" description="Disordered" evidence="2">
    <location>
        <begin position="995"/>
        <end position="1017"/>
    </location>
</feature>
<feature type="compositionally biased region" description="Polar residues" evidence="2">
    <location>
        <begin position="649"/>
        <end position="672"/>
    </location>
</feature>
<feature type="region of interest" description="Disordered" evidence="2">
    <location>
        <begin position="373"/>
        <end position="403"/>
    </location>
</feature>
<feature type="compositionally biased region" description="Polar residues" evidence="2">
    <location>
        <begin position="2249"/>
        <end position="2259"/>
    </location>
</feature>
<feature type="compositionally biased region" description="Low complexity" evidence="2">
    <location>
        <begin position="2709"/>
        <end position="2726"/>
    </location>
</feature>
<dbReference type="Proteomes" id="UP000037923">
    <property type="component" value="Unassembled WGS sequence"/>
</dbReference>
<reference evidence="3 4" key="1">
    <citation type="submission" date="2015-07" db="EMBL/GenBank/DDBJ databases">
        <title>High-quality genome of monoxenous trypanosomatid Leptomonas pyrrhocoris.</title>
        <authorList>
            <person name="Flegontov P."/>
            <person name="Butenko A."/>
            <person name="Firsov S."/>
            <person name="Vlcek C."/>
            <person name="Logacheva M.D."/>
            <person name="Field M."/>
            <person name="Filatov D."/>
            <person name="Flegontova O."/>
            <person name="Gerasimov E."/>
            <person name="Jackson A.P."/>
            <person name="Kelly S."/>
            <person name="Opperdoes F."/>
            <person name="O'Reilly A."/>
            <person name="Votypka J."/>
            <person name="Yurchenko V."/>
            <person name="Lukes J."/>
        </authorList>
    </citation>
    <scope>NUCLEOTIDE SEQUENCE [LARGE SCALE GENOMIC DNA]</scope>
    <source>
        <strain evidence="3">H10</strain>
    </source>
</reference>
<feature type="region of interest" description="Disordered" evidence="2">
    <location>
        <begin position="1029"/>
        <end position="1057"/>
    </location>
</feature>
<comment type="caution">
    <text evidence="3">The sequence shown here is derived from an EMBL/GenBank/DDBJ whole genome shotgun (WGS) entry which is preliminary data.</text>
</comment>
<dbReference type="PANTHER" id="PTHR35615">
    <property type="entry name" value="PRESENT IN THE OUTER MITOCHONDRIAL MEMBRANE PROTEOME 22-RELATED"/>
    <property type="match status" value="1"/>
</dbReference>
<feature type="compositionally biased region" description="Low complexity" evidence="2">
    <location>
        <begin position="605"/>
        <end position="616"/>
    </location>
</feature>
<feature type="coiled-coil region" evidence="1">
    <location>
        <begin position="1526"/>
        <end position="1553"/>
    </location>
</feature>
<feature type="compositionally biased region" description="Low complexity" evidence="2">
    <location>
        <begin position="1709"/>
        <end position="1722"/>
    </location>
</feature>
<feature type="region of interest" description="Disordered" evidence="2">
    <location>
        <begin position="291"/>
        <end position="318"/>
    </location>
</feature>
<feature type="compositionally biased region" description="Low complexity" evidence="2">
    <location>
        <begin position="165"/>
        <end position="189"/>
    </location>
</feature>
<feature type="region of interest" description="Disordered" evidence="2">
    <location>
        <begin position="822"/>
        <end position="864"/>
    </location>
</feature>
<evidence type="ECO:0000256" key="1">
    <source>
        <dbReference type="SAM" id="Coils"/>
    </source>
</evidence>
<feature type="compositionally biased region" description="Basic and acidic residues" evidence="2">
    <location>
        <begin position="2211"/>
        <end position="2228"/>
    </location>
</feature>
<dbReference type="OrthoDB" id="265787at2759"/>
<feature type="region of interest" description="Disordered" evidence="2">
    <location>
        <begin position="149"/>
        <end position="251"/>
    </location>
</feature>
<feature type="compositionally biased region" description="Polar residues" evidence="2">
    <location>
        <begin position="2164"/>
        <end position="2178"/>
    </location>
</feature>
<dbReference type="PANTHER" id="PTHR35615:SF2">
    <property type="entry name" value="PROTEIN KINASE DOMAIN-CONTAINING PROTEIN"/>
    <property type="match status" value="1"/>
</dbReference>
<feature type="compositionally biased region" description="Low complexity" evidence="2">
    <location>
        <begin position="1636"/>
        <end position="1645"/>
    </location>
</feature>
<feature type="compositionally biased region" description="Polar residues" evidence="2">
    <location>
        <begin position="197"/>
        <end position="213"/>
    </location>
</feature>
<feature type="compositionally biased region" description="Low complexity" evidence="2">
    <location>
        <begin position="1029"/>
        <end position="1044"/>
    </location>
</feature>
<keyword evidence="1" id="KW-0175">Coiled coil</keyword>
<keyword evidence="4" id="KW-1185">Reference proteome</keyword>
<accession>A0A0N0VGU5</accession>
<evidence type="ECO:0000256" key="2">
    <source>
        <dbReference type="SAM" id="MobiDB-lite"/>
    </source>
</evidence>
<feature type="compositionally biased region" description="Low complexity" evidence="2">
    <location>
        <begin position="2179"/>
        <end position="2198"/>
    </location>
</feature>
<organism evidence="3 4">
    <name type="scientific">Leptomonas pyrrhocoris</name>
    <name type="common">Firebug parasite</name>
    <dbReference type="NCBI Taxonomy" id="157538"/>
    <lineage>
        <taxon>Eukaryota</taxon>
        <taxon>Discoba</taxon>
        <taxon>Euglenozoa</taxon>
        <taxon>Kinetoplastea</taxon>
        <taxon>Metakinetoplastina</taxon>
        <taxon>Trypanosomatida</taxon>
        <taxon>Trypanosomatidae</taxon>
        <taxon>Leishmaniinae</taxon>
        <taxon>Leptomonas</taxon>
    </lineage>
</organism>
<feature type="compositionally biased region" description="Basic and acidic residues" evidence="2">
    <location>
        <begin position="633"/>
        <end position="644"/>
    </location>
</feature>
<sequence length="2812" mass="295140">MSKSLQSDSTLSTGSGLSGRYELTFSPLTSGKQVGPLEQAKATEFDDDDTYGLADYNARPFISHPANRTGPMPPVPCGLGAKQTASPLVGYAPLQPDRRFAANSGSGNGATNASSLLAMYNRAVTSAGSPCLGVDGKSDRHRSFAQALRTPLIDTDNNRNRHSTNACTGSNSSSRSSNKSPLAASQSARSKARRGPTTPTTRLAEPATTNIATSARRVSGGCLEPLSRSTGGAFGVVATSSRERRTRTPTNSQEALLAQSNGVTSAPTYLFGASSKNSTVSSSSRGVAVRASFLGEPPPRSEEETDNAGLEGTGGPAGQGTAAFATPVAVVPTAPLHRDEFHSPDTTLLRRGVVTSPAEARPSRQVIALPKAATGTDSGDVPTGSPTPTIPRSRRINASRSGSSVFSMHTLVSRRKNANCFDYGLSALGFPVEGSRQPPPPQHQPKTPQLRGISPGGPGANYNGAESSFAAASHLCGIGHAGDDNGSGLVRMASSPNDVTMTTATTNSTLPSLVLHSRQSSPQTHQQSIAGVTGVISMSSHSSASLTGHSARETPLGTLARWASGGGGSADSAFAVENIVDALKQQQQHQHQQESRTPVGSNLSTTARAATTATTAVIDSVPAAPHLRVGRRKTADAARDDQPAEVKVNATSADTLPNRNSSSNGSGATPSVSLRSIVLQPRHLPRTSDDVDDNLRGDNSSDFFVMHNIACGDGAKSGRHCSTVVTVGARLDQPPQPSPSAGTPNVRNPKLPYQHAGPRSPCLDEVADEADRDALLQASLVHHDDSDDDEALLYGDFDESYNDRSGESAEDGMERGAACVQEHGKGNAAQASRPPLYRNGKPADAARASDTSPANSNVSSERNSANIRCSLNPVRGTTAEERQWLARASCETFLPFDEVAAVGSRGFNSLLLTSFLRQARSSETAHPSASFGSSPPSSMAATVAGLPYGSLCASVASQTSGSAPVAAAAGDGSRTAPADEVQLLNTRAEQDGASAAITTAAAASSPRGTHGNLASSGSALRVPALPRLSASTSLSSSPRPQVSGSRDRLLPSVDNGSSTTAAAEAALPLALTHAGILRWAKPLSAAELSGVDGSPAAFGASSFASASPPKGIGERLLHQLDLLNHGAWQDAQVLCLLEHRSPAPTSATRVFAADNGYAIRVVQNGLMGDCETDECVERCAAAVMPGAMGTDGAALPCSLALPSALIDNAVQRFFEEGENAVAVVIDTADDFAARRTASTTKVHRDRSDGGDDGVSPQMDAWVAQAMGRQVVEAFEAFKDAQSKTQPNLVTDLKVAVAFIPVLPNTPNTSSDAPFSPSSRQNVKPVFYDAVSEASSPRDVRRPLKVAKSPIFGTCLNECQWVVVEDESDITVVFTLLRRIFPQVQGRQGFLYIQFLHQCFVPGTAAGGGAASSTGDRGVAGFTRRRSDALTGGGAYRRSHRLSDIVVSSFTIACTHFPQVFEVILDQRADTPWPLLRYALGKGPSTVLGIARVHEEDEEAAYPLSLLQRIKAIQHPCPRRGSVRAFVTEQRNKMTDLRRRLADAEDRMMRSTLNAAARATMKRLSVLISKLACNIRDAEEFLFDPETAHVPVYVDARRSPVPVTDDGVVDDTTQSPLPQQRQQPTPLLPSPAPHSSPTPARASAASSSSFATSALLLNPGRPLLLAMVQHYDPRTDTVAEPATSAERKRTANWTISPRGSTVDARSARKQQQQLHQEQHAPTQQLLPRTLTAWLTLTRSVPFEVDEVTSLNILSDSAAQLPVCETWRQVGAHFHAGRSATVVVVQEKKEEGRLRSLRVSLELVHGVLKDTWARRGSSPASSALPSSAPSSRAVMRVAVSVFYLSGSAVADLLRCSTTSRVVTGTSAAGAVVFTPVTLALRPLTGTAVPLNVTRQTVDSLPELETVLRAAVERLRDAQDAVTGDATVEGPAADLLTRRSLTAPGYAVTTVELTQRVVQDGGEDDVYVSSLTVIDLGGHFGLLGDAIATNAALERAARGITASTTTAAAAAAAAGAAGEEKDAPSVAALLLARLLVKRRDLVVCAAALPAVPTAASAYGLMSTLSDFQRHAKGAPHILCSAPPGSVRRFITHLQAVLVEAETQRGVDANSVSEVRDALTRAQSVLVNPHTVTFDSYPCTQNDVTAMMELPAASRLVLDTSALRSSLFTPQNTSSTTPTAADSVSTVGGSGGSAEVSTESAGPQETCTAVSQLSQRDEATHSMDVHASEEPQKAAAAATVVVAPRRASVTTRGLSTAAATTPKASLDSVKGTPAASAKQSSAPTELRSRKAKEERGTDVAYYGVHYRGRDTVLTERDVMRFVAPRGPLFSPTGVGAETRAAAADDQRTEEEVAEQDAEEVEGSTAEPEPVWVPSVLVLNAPTTSSYVKRYATGVRVPLPSSSGAHFTSYASNEVVNIKPTSTGMRSSFLTRAVSCVSRGRTAALLICDTESCDAASCIAWLTLRTVMGGVFQSLKMKEVAGVQHCAALRAFLIEEGRENECADLLAPRLSATQPRHALTRLKYSPFCGPQPADATSRPVKDLQDVNVALRSVLAAARLAHQATAAAEPLRGAIALQLTFHQFIPAAASQPADVVVASLWCVQMGCSAGWMEAIHSSPDSVTGTLLQYWVGGPCYTTSVVGLSRFRGVRVETWKELSSAQQRLREVPLRLPRLGSVQAYMASLQECLRRARRDPPRATTLASAEGAESTEEKTTNPNSATPSTSSSAGSTPKQVEGTNSASRNSSNSATKSADSLMRVTALLKEAQRVVERGPDLGKSSQLPGQLAHEAKTFADLDYGERGDAGQNVSGVAVLATQR</sequence>
<feature type="compositionally biased region" description="Pro residues" evidence="2">
    <location>
        <begin position="1625"/>
        <end position="1635"/>
    </location>
</feature>
<dbReference type="GeneID" id="26902678"/>
<gene>
    <name evidence="3" type="ORF">ABB37_02383</name>
</gene>
<evidence type="ECO:0000313" key="3">
    <source>
        <dbReference type="EMBL" id="KPA84401.1"/>
    </source>
</evidence>
<feature type="region of interest" description="Disordered" evidence="2">
    <location>
        <begin position="1599"/>
        <end position="1645"/>
    </location>
</feature>
<protein>
    <submittedName>
        <fullName evidence="3">Uncharacterized protein</fullName>
    </submittedName>
</protein>
<evidence type="ECO:0000313" key="4">
    <source>
        <dbReference type="Proteomes" id="UP000037923"/>
    </source>
</evidence>
<feature type="region of interest" description="Disordered" evidence="2">
    <location>
        <begin position="1675"/>
        <end position="1722"/>
    </location>
</feature>
<proteinExistence type="predicted"/>
<name>A0A0N0VGU5_LEPPY</name>
<feature type="compositionally biased region" description="Low complexity" evidence="2">
    <location>
        <begin position="2230"/>
        <end position="2248"/>
    </location>
</feature>
<feature type="region of interest" description="Disordered" evidence="2">
    <location>
        <begin position="2685"/>
        <end position="2747"/>
    </location>
</feature>
<feature type="region of interest" description="Disordered" evidence="2">
    <location>
        <begin position="2164"/>
        <end position="2290"/>
    </location>
</feature>
<feature type="region of interest" description="Disordered" evidence="2">
    <location>
        <begin position="584"/>
        <end position="672"/>
    </location>
</feature>
<dbReference type="EMBL" id="LGTL01000003">
    <property type="protein sequence ID" value="KPA84401.1"/>
    <property type="molecule type" value="Genomic_DNA"/>
</dbReference>